<feature type="transmembrane region" description="Helical" evidence="1">
    <location>
        <begin position="16"/>
        <end position="38"/>
    </location>
</feature>
<evidence type="ECO:0000259" key="2">
    <source>
        <dbReference type="Pfam" id="PF20152"/>
    </source>
</evidence>
<proteinExistence type="predicted"/>
<evidence type="ECO:0000256" key="1">
    <source>
        <dbReference type="SAM" id="Phobius"/>
    </source>
</evidence>
<feature type="transmembrane region" description="Helical" evidence="1">
    <location>
        <begin position="107"/>
        <end position="133"/>
    </location>
</feature>
<keyword evidence="1" id="KW-0472">Membrane</keyword>
<sequence>MPTEAEAIAEAAEGPAFIGIFINVMLYGAMLTQTFFYYSTYKTWMKIYVCVLFLADTVNTIFNCAWIYGVLINNFVFQTDQAMTGIISMQVQFFYAWRINRLTGNKLLVASVLIPSVVGGLSGIGTAIGVGILPQLAGLQRLTVVVSLWLAGSAIADVTIACVLTWHLVGLYVVPSLYRPAHIFAMVHCYKKKQRTGFQFTDTMVTRMIQLIMSNGALTAVFAVSDLIAYLASTKGYHLIFNYSLAKLYGNSAMSSLNARALLKNANSTPSGQAEAHRMTGGRTPDIGSFVKSSAARPTQIVVNVETHELADVNGQDAKLRMEWQDRSTVSDAKGDMDVAV</sequence>
<keyword evidence="1" id="KW-1133">Transmembrane helix</keyword>
<dbReference type="PANTHER" id="PTHR40465">
    <property type="entry name" value="CHROMOSOME 1, WHOLE GENOME SHOTGUN SEQUENCE"/>
    <property type="match status" value="1"/>
</dbReference>
<feature type="transmembrane region" description="Helical" evidence="1">
    <location>
        <begin position="145"/>
        <end position="166"/>
    </location>
</feature>
<dbReference type="PANTHER" id="PTHR40465:SF1">
    <property type="entry name" value="DUF6534 DOMAIN-CONTAINING PROTEIN"/>
    <property type="match status" value="1"/>
</dbReference>
<name>A0A4Y9YI42_9APHY</name>
<dbReference type="STRING" id="34475.A0A4Y9YI42"/>
<protein>
    <recommendedName>
        <fullName evidence="2">DUF6534 domain-containing protein</fullName>
    </recommendedName>
</protein>
<reference evidence="3 4" key="1">
    <citation type="submission" date="2019-01" db="EMBL/GenBank/DDBJ databases">
        <title>Genome sequencing of the rare red list fungi Fomitopsis rosea.</title>
        <authorList>
            <person name="Buettner E."/>
            <person name="Kellner H."/>
        </authorList>
    </citation>
    <scope>NUCLEOTIDE SEQUENCE [LARGE SCALE GENOMIC DNA]</scope>
    <source>
        <strain evidence="3 4">DSM 105464</strain>
    </source>
</reference>
<feature type="domain" description="DUF6534" evidence="2">
    <location>
        <begin position="153"/>
        <end position="261"/>
    </location>
</feature>
<comment type="caution">
    <text evidence="3">The sequence shown here is derived from an EMBL/GenBank/DDBJ whole genome shotgun (WGS) entry which is preliminary data.</text>
</comment>
<accession>A0A4Y9YI42</accession>
<dbReference type="InterPro" id="IPR045339">
    <property type="entry name" value="DUF6534"/>
</dbReference>
<dbReference type="AlphaFoldDB" id="A0A4Y9YI42"/>
<gene>
    <name evidence="3" type="ORF">EVJ58_g4009</name>
</gene>
<dbReference type="Pfam" id="PF20152">
    <property type="entry name" value="DUF6534"/>
    <property type="match status" value="1"/>
</dbReference>
<dbReference type="Proteomes" id="UP000298390">
    <property type="component" value="Unassembled WGS sequence"/>
</dbReference>
<organism evidence="3 4">
    <name type="scientific">Rhodofomes roseus</name>
    <dbReference type="NCBI Taxonomy" id="34475"/>
    <lineage>
        <taxon>Eukaryota</taxon>
        <taxon>Fungi</taxon>
        <taxon>Dikarya</taxon>
        <taxon>Basidiomycota</taxon>
        <taxon>Agaricomycotina</taxon>
        <taxon>Agaricomycetes</taxon>
        <taxon>Polyporales</taxon>
        <taxon>Rhodofomes</taxon>
    </lineage>
</organism>
<feature type="transmembrane region" description="Helical" evidence="1">
    <location>
        <begin position="211"/>
        <end position="232"/>
    </location>
</feature>
<feature type="transmembrane region" description="Helical" evidence="1">
    <location>
        <begin position="47"/>
        <end position="68"/>
    </location>
</feature>
<evidence type="ECO:0000313" key="3">
    <source>
        <dbReference type="EMBL" id="TFY62214.1"/>
    </source>
</evidence>
<keyword evidence="1" id="KW-0812">Transmembrane</keyword>
<evidence type="ECO:0000313" key="4">
    <source>
        <dbReference type="Proteomes" id="UP000298390"/>
    </source>
</evidence>
<dbReference type="EMBL" id="SEKV01000176">
    <property type="protein sequence ID" value="TFY62214.1"/>
    <property type="molecule type" value="Genomic_DNA"/>
</dbReference>